<evidence type="ECO:0008006" key="3">
    <source>
        <dbReference type="Google" id="ProtNLM"/>
    </source>
</evidence>
<protein>
    <recommendedName>
        <fullName evidence="3">Monooxygenase</fullName>
    </recommendedName>
</protein>
<organism evidence="1 2">
    <name type="scientific">Nocardioides fonticola</name>
    <dbReference type="NCBI Taxonomy" id="450363"/>
    <lineage>
        <taxon>Bacteria</taxon>
        <taxon>Bacillati</taxon>
        <taxon>Actinomycetota</taxon>
        <taxon>Actinomycetes</taxon>
        <taxon>Propionibacteriales</taxon>
        <taxon>Nocardioidaceae</taxon>
        <taxon>Nocardioides</taxon>
    </lineage>
</organism>
<accession>A0ABP7Y3Z1</accession>
<evidence type="ECO:0000313" key="1">
    <source>
        <dbReference type="EMBL" id="GAA4130400.1"/>
    </source>
</evidence>
<sequence>MSRTPAPQPGLTVRWSLVGTADDIVDELATYVEGTSHARFTGMSGLRFKTWRAVRGAWFEGAYVFASEEARADFQASFTAAAATSPVSVIVGAPPILIEPCEIIAVAEGWDGFEAKPRY</sequence>
<name>A0ABP7Y3Z1_9ACTN</name>
<dbReference type="Gene3D" id="3.30.70.100">
    <property type="match status" value="1"/>
</dbReference>
<proteinExistence type="predicted"/>
<dbReference type="Proteomes" id="UP001501495">
    <property type="component" value="Unassembled WGS sequence"/>
</dbReference>
<dbReference type="RefSeq" id="WP_344735705.1">
    <property type="nucleotide sequence ID" value="NZ_BAAAZH010000037.1"/>
</dbReference>
<evidence type="ECO:0000313" key="2">
    <source>
        <dbReference type="Proteomes" id="UP001501495"/>
    </source>
</evidence>
<comment type="caution">
    <text evidence="1">The sequence shown here is derived from an EMBL/GenBank/DDBJ whole genome shotgun (WGS) entry which is preliminary data.</text>
</comment>
<dbReference type="EMBL" id="BAAAZH010000037">
    <property type="protein sequence ID" value="GAA4130400.1"/>
    <property type="molecule type" value="Genomic_DNA"/>
</dbReference>
<gene>
    <name evidence="1" type="ORF">GCM10022215_43980</name>
</gene>
<reference evidence="2" key="1">
    <citation type="journal article" date="2019" name="Int. J. Syst. Evol. Microbiol.">
        <title>The Global Catalogue of Microorganisms (GCM) 10K type strain sequencing project: providing services to taxonomists for standard genome sequencing and annotation.</title>
        <authorList>
            <consortium name="The Broad Institute Genomics Platform"/>
            <consortium name="The Broad Institute Genome Sequencing Center for Infectious Disease"/>
            <person name="Wu L."/>
            <person name="Ma J."/>
        </authorList>
    </citation>
    <scope>NUCLEOTIDE SEQUENCE [LARGE SCALE GENOMIC DNA]</scope>
    <source>
        <strain evidence="2">JCM 16703</strain>
    </source>
</reference>
<keyword evidence="2" id="KW-1185">Reference proteome</keyword>